<proteinExistence type="predicted"/>
<sequence>MPESESEKQELLKRLLVVKIDLGKNHATMREIETTFNRQMDPLRSKQKALLEERKELVAAIFGVRKIDIGWMDCEESPIWTCVYDAILDCERSECLVCGKAEERYS</sequence>
<evidence type="ECO:0000313" key="1">
    <source>
        <dbReference type="EMBL" id="UDL16037.1"/>
    </source>
</evidence>
<dbReference type="GeneID" id="80019928"/>
<evidence type="ECO:0000313" key="2">
    <source>
        <dbReference type="Proteomes" id="UP000827768"/>
    </source>
</evidence>
<reference evidence="1" key="1">
    <citation type="submission" date="2021-09" db="EMBL/GenBank/DDBJ databases">
        <authorList>
            <person name="Andersen S.H."/>
            <person name="Beall E.A."/>
            <person name="Cappelle B."/>
            <person name="Falteisek K.J."/>
            <person name="Fenske B.A."/>
            <person name="Gansluckner N.W."/>
            <person name="Gilbertson S.M."/>
            <person name="Krings K.J."/>
            <person name="Mobeck M."/>
            <person name="Odeku J.O."/>
            <person name="Poncelet M.E."/>
            <person name="Rohr J.R."/>
            <person name="Rolands L."/>
            <person name="Whipple C.D."/>
            <person name="Whipple E.M."/>
            <person name="Spring A.M."/>
            <person name="Klyczek K."/>
            <person name="Garlena R.A."/>
            <person name="Russell D.A."/>
            <person name="Pope W.H."/>
            <person name="Jacobs-Sera D."/>
            <person name="Hatfull G.F."/>
        </authorList>
    </citation>
    <scope>NUCLEOTIDE SEQUENCE</scope>
</reference>
<protein>
    <submittedName>
        <fullName evidence="1">Uncharacterized protein</fullName>
    </submittedName>
</protein>
<dbReference type="Proteomes" id="UP000827768">
    <property type="component" value="Segment"/>
</dbReference>
<dbReference type="RefSeq" id="YP_010755277.1">
    <property type="nucleotide sequence ID" value="NC_073468.1"/>
</dbReference>
<name>A0AAE9C2Z8_9CAUD</name>
<gene>
    <name evidence="1" type="primary">287</name>
    <name evidence="1" type="ORF">SEA_PUMPERNICKEL_287</name>
</gene>
<dbReference type="EMBL" id="OK040790">
    <property type="protein sequence ID" value="UDL16037.1"/>
    <property type="molecule type" value="Genomic_DNA"/>
</dbReference>
<keyword evidence="2" id="KW-1185">Reference proteome</keyword>
<accession>A0AAE9C2Z8</accession>
<dbReference type="KEGG" id="vg:80019928"/>
<organism evidence="1 2">
    <name type="scientific">Microbacterium phage Pumpernickel</name>
    <dbReference type="NCBI Taxonomy" id="2885983"/>
    <lineage>
        <taxon>Viruses</taxon>
        <taxon>Duplodnaviria</taxon>
        <taxon>Heunggongvirae</taxon>
        <taxon>Uroviricota</taxon>
        <taxon>Caudoviricetes</taxon>
        <taxon>Pumpernickelvirus</taxon>
        <taxon>Pumpernickelvirus pumpernickel</taxon>
    </lineage>
</organism>